<evidence type="ECO:0000256" key="1">
    <source>
        <dbReference type="SAM" id="MobiDB-lite"/>
    </source>
</evidence>
<evidence type="ECO:0000313" key="6">
    <source>
        <dbReference type="Proteomes" id="UP001609176"/>
    </source>
</evidence>
<dbReference type="Proteomes" id="UP001609176">
    <property type="component" value="Unassembled WGS sequence"/>
</dbReference>
<dbReference type="RefSeq" id="WP_395124965.1">
    <property type="nucleotide sequence ID" value="NZ_JBIMSN010000098.1"/>
</dbReference>
<keyword evidence="7" id="KW-1185">Reference proteome</keyword>
<dbReference type="Pfam" id="PF14219">
    <property type="entry name" value="DUF4328"/>
    <property type="match status" value="1"/>
</dbReference>
<gene>
    <name evidence="5" type="ORF">ACHIPV_15710</name>
    <name evidence="4" type="ORF">ACHIRB_21260</name>
</gene>
<keyword evidence="2" id="KW-1133">Transmembrane helix</keyword>
<evidence type="ECO:0000256" key="2">
    <source>
        <dbReference type="SAM" id="Phobius"/>
    </source>
</evidence>
<proteinExistence type="predicted"/>
<evidence type="ECO:0000313" key="7">
    <source>
        <dbReference type="Proteomes" id="UP001609219"/>
    </source>
</evidence>
<reference evidence="6 7" key="1">
    <citation type="submission" date="2024-10" db="EMBL/GenBank/DDBJ databases">
        <authorList>
            <person name="Riesco R."/>
        </authorList>
    </citation>
    <scope>NUCLEOTIDE SEQUENCE [LARGE SCALE GENOMIC DNA]</scope>
    <source>
        <strain evidence="5 6">NCIMB 15448</strain>
        <strain evidence="4 7">NCIMB 15450</strain>
    </source>
</reference>
<protein>
    <submittedName>
        <fullName evidence="5">DUF4328 domain-containing protein</fullName>
    </submittedName>
</protein>
<sequence length="343" mass="37039">MSAPIPGKVIQVCARCGTRWQVQQSPAQWCPRCRGVLSAPMAAASAPAQQRRAYRWVARRPDAGRPSAPAATAVPRNRGRYGSTPQWGLVDPPPPPPKTDDADLAGLGRQVVNIFTLTAILFFLAAVAEVGRYAILLRNRTRLIDPLLLAASDTAVLATSILALLVTTLAVFAAAGWLIGARRRAFERDGRRDPRPVEQIVMGCIIPGANLIFPGVFLTEITRDALPRTRRLVVVWWCAWVFGAVVALVALVWRFRTTLQAEADGVLLNAFADLVAAGVAIVTILVIRELDDQDVLGRRRAVKRWLVATGPATHVIAPVRPAERPEPTAGAGSDGAQQEVMAK</sequence>
<accession>A0ABW7KSD7</accession>
<name>A0ABW7KSD7_9NOCA</name>
<evidence type="ECO:0000313" key="4">
    <source>
        <dbReference type="EMBL" id="MFH5231070.1"/>
    </source>
</evidence>
<keyword evidence="2" id="KW-0472">Membrane</keyword>
<feature type="transmembrane region" description="Helical" evidence="2">
    <location>
        <begin position="265"/>
        <end position="287"/>
    </location>
</feature>
<feature type="region of interest" description="Disordered" evidence="1">
    <location>
        <begin position="58"/>
        <end position="99"/>
    </location>
</feature>
<evidence type="ECO:0000259" key="3">
    <source>
        <dbReference type="Pfam" id="PF14219"/>
    </source>
</evidence>
<comment type="caution">
    <text evidence="5">The sequence shown here is derived from an EMBL/GenBank/DDBJ whole genome shotgun (WGS) entry which is preliminary data.</text>
</comment>
<dbReference type="InterPro" id="IPR025565">
    <property type="entry name" value="DUF4328"/>
</dbReference>
<feature type="region of interest" description="Disordered" evidence="1">
    <location>
        <begin position="319"/>
        <end position="343"/>
    </location>
</feature>
<dbReference type="EMBL" id="JBIMSP010000023">
    <property type="protein sequence ID" value="MFH5243306.1"/>
    <property type="molecule type" value="Genomic_DNA"/>
</dbReference>
<dbReference type="EMBL" id="JBIMSN010000098">
    <property type="protein sequence ID" value="MFH5231070.1"/>
    <property type="molecule type" value="Genomic_DNA"/>
</dbReference>
<feature type="transmembrane region" description="Helical" evidence="2">
    <location>
        <begin position="234"/>
        <end position="253"/>
    </location>
</feature>
<evidence type="ECO:0000313" key="5">
    <source>
        <dbReference type="EMBL" id="MFH5243306.1"/>
    </source>
</evidence>
<dbReference type="Proteomes" id="UP001609219">
    <property type="component" value="Unassembled WGS sequence"/>
</dbReference>
<keyword evidence="2" id="KW-0812">Transmembrane</keyword>
<organism evidence="5 6">
    <name type="scientific">Antrihabitans spumae</name>
    <dbReference type="NCBI Taxonomy" id="3373370"/>
    <lineage>
        <taxon>Bacteria</taxon>
        <taxon>Bacillati</taxon>
        <taxon>Actinomycetota</taxon>
        <taxon>Actinomycetes</taxon>
        <taxon>Mycobacteriales</taxon>
        <taxon>Nocardiaceae</taxon>
        <taxon>Antrihabitans</taxon>
    </lineage>
</organism>
<feature type="transmembrane region" description="Helical" evidence="2">
    <location>
        <begin position="114"/>
        <end position="135"/>
    </location>
</feature>
<feature type="transmembrane region" description="Helical" evidence="2">
    <location>
        <begin position="200"/>
        <end position="222"/>
    </location>
</feature>
<feature type="domain" description="DUF4328" evidence="3">
    <location>
        <begin position="140"/>
        <end position="291"/>
    </location>
</feature>
<feature type="transmembrane region" description="Helical" evidence="2">
    <location>
        <begin position="155"/>
        <end position="179"/>
    </location>
</feature>